<evidence type="ECO:0000259" key="2">
    <source>
        <dbReference type="PROSITE" id="PS50975"/>
    </source>
</evidence>
<evidence type="ECO:0000256" key="1">
    <source>
        <dbReference type="PROSITE-ProRule" id="PRU00409"/>
    </source>
</evidence>
<keyword evidence="4" id="KW-1185">Reference proteome</keyword>
<dbReference type="Gene3D" id="3.30.470.20">
    <property type="entry name" value="ATP-grasp fold, B domain"/>
    <property type="match status" value="1"/>
</dbReference>
<accession>A0A4R6BU32</accession>
<dbReference type="OrthoDB" id="7839480at2"/>
<dbReference type="PANTHER" id="PTHR37018:SF1">
    <property type="entry name" value="CULTURE SPECIFIC PROTEIN, PUTATIVE (AFU_ORTHOLOGUE AFUA_2G00130)-RELATED"/>
    <property type="match status" value="1"/>
</dbReference>
<dbReference type="GO" id="GO:0046872">
    <property type="term" value="F:metal ion binding"/>
    <property type="evidence" value="ECO:0007669"/>
    <property type="project" value="InterPro"/>
</dbReference>
<keyword evidence="1" id="KW-0547">Nucleotide-binding</keyword>
<gene>
    <name evidence="3" type="ORF">ERX29_06790</name>
</gene>
<dbReference type="InterPro" id="IPR053269">
    <property type="entry name" value="Asp-Met_ligase"/>
</dbReference>
<dbReference type="SUPFAM" id="SSF56059">
    <property type="entry name" value="Glutathione synthetase ATP-binding domain-like"/>
    <property type="match status" value="1"/>
</dbReference>
<dbReference type="InterPro" id="IPR011761">
    <property type="entry name" value="ATP-grasp"/>
</dbReference>
<name>A0A4R6BU32_9STAP</name>
<evidence type="ECO:0000313" key="3">
    <source>
        <dbReference type="EMBL" id="TDM10548.1"/>
    </source>
</evidence>
<dbReference type="Proteomes" id="UP000294802">
    <property type="component" value="Unassembled WGS sequence"/>
</dbReference>
<dbReference type="PROSITE" id="PS50975">
    <property type="entry name" value="ATP_GRASP"/>
    <property type="match status" value="1"/>
</dbReference>
<evidence type="ECO:0000313" key="4">
    <source>
        <dbReference type="Proteomes" id="UP000294802"/>
    </source>
</evidence>
<dbReference type="PANTHER" id="PTHR37018">
    <property type="entry name" value="CULTURE SPECIFIC PROTEIN, PUTATIVE (AFU_ORTHOLOGUE AFUA_2G00130)-RELATED"/>
    <property type="match status" value="1"/>
</dbReference>
<dbReference type="EMBL" id="SCWB01000010">
    <property type="protein sequence ID" value="TDM10548.1"/>
    <property type="molecule type" value="Genomic_DNA"/>
</dbReference>
<feature type="domain" description="ATP-grasp" evidence="2">
    <location>
        <begin position="136"/>
        <end position="344"/>
    </location>
</feature>
<dbReference type="GO" id="GO:0005524">
    <property type="term" value="F:ATP binding"/>
    <property type="evidence" value="ECO:0007669"/>
    <property type="project" value="UniProtKB-UniRule"/>
</dbReference>
<dbReference type="RefSeq" id="WP_133443946.1">
    <property type="nucleotide sequence ID" value="NZ_SCWB01000010.1"/>
</dbReference>
<sequence>MNNFTAKLPLTLHRLYGDHVVFTSRPSFGKNPWLTAELHQSNMLTARELLIADMPVILHEATVGEKTNKLFEAAGLELPENYRVYTDEQSYNARLREAEQKGEKIFFQYAHETEYVNPEASYLDRQTFIALNNKMRLEEWTKGKFLPKREIVHAEQLAERLQDWQFPYVLKPADDHPTAGGYGVMICYHDEDLKNALKRIGAVESASDFVIEDFIKTEANYCVQYAYSDELGLSYIGASIQETNEYGKYKGNITADHVPDSVIEAGKEIMQNGVDAGYRGIAGFDLLVDDKGDVYAIDLNFRQNGSTSLLLINDLLAGEYKKFLGYYSEIENSRFFERVLEEVQAGQLFPLAYYDGDFYKKDETPSRFVGIWHGTKEEVEAKNKAFTTFNTAE</sequence>
<proteinExistence type="predicted"/>
<protein>
    <submittedName>
        <fullName evidence="3">ATP-grasp domain-containing protein</fullName>
    </submittedName>
</protein>
<comment type="caution">
    <text evidence="3">The sequence shown here is derived from an EMBL/GenBank/DDBJ whole genome shotgun (WGS) entry which is preliminary data.</text>
</comment>
<dbReference type="AlphaFoldDB" id="A0A4R6BU32"/>
<organism evidence="3 4">
    <name type="scientific">Macrococcus lamae</name>
    <dbReference type="NCBI Taxonomy" id="198484"/>
    <lineage>
        <taxon>Bacteria</taxon>
        <taxon>Bacillati</taxon>
        <taxon>Bacillota</taxon>
        <taxon>Bacilli</taxon>
        <taxon>Bacillales</taxon>
        <taxon>Staphylococcaceae</taxon>
        <taxon>Macrococcus</taxon>
    </lineage>
</organism>
<keyword evidence="1" id="KW-0067">ATP-binding</keyword>
<reference evidence="3 4" key="1">
    <citation type="submission" date="2019-01" db="EMBL/GenBank/DDBJ databases">
        <title>Draft genome sequences of the type strains of six Macrococcus species.</title>
        <authorList>
            <person name="Mazhar S."/>
            <person name="Altermann E."/>
            <person name="Hill C."/>
            <person name="Mcauliffe O."/>
        </authorList>
    </citation>
    <scope>NUCLEOTIDE SEQUENCE [LARGE SCALE GENOMIC DNA]</scope>
    <source>
        <strain evidence="3 4">CCM4815</strain>
    </source>
</reference>